<evidence type="ECO:0000256" key="1">
    <source>
        <dbReference type="SAM" id="MobiDB-lite"/>
    </source>
</evidence>
<evidence type="ECO:0000313" key="2">
    <source>
        <dbReference type="EMBL" id="EQD40698.1"/>
    </source>
</evidence>
<comment type="caution">
    <text evidence="2">The sequence shown here is derived from an EMBL/GenBank/DDBJ whole genome shotgun (WGS) entry which is preliminary data.</text>
</comment>
<name>T0Z6Q0_9ZZZZ</name>
<reference evidence="2" key="2">
    <citation type="journal article" date="2014" name="ISME J.">
        <title>Microbial stratification in low pH oxic and suboxic macroscopic growths along an acid mine drainage.</title>
        <authorList>
            <person name="Mendez-Garcia C."/>
            <person name="Mesa V."/>
            <person name="Sprenger R.R."/>
            <person name="Richter M."/>
            <person name="Diez M.S."/>
            <person name="Solano J."/>
            <person name="Bargiela R."/>
            <person name="Golyshina O.V."/>
            <person name="Manteca A."/>
            <person name="Ramos J.L."/>
            <person name="Gallego J.R."/>
            <person name="Llorente I."/>
            <person name="Martins Dos Santos V.A."/>
            <person name="Jensen O.N."/>
            <person name="Pelaez A.I."/>
            <person name="Sanchez J."/>
            <person name="Ferrer M."/>
        </authorList>
    </citation>
    <scope>NUCLEOTIDE SEQUENCE</scope>
</reference>
<dbReference type="PANTHER" id="PTHR10099:SF1">
    <property type="entry name" value="PHOSPHORIBOSYLFORMYLGLYCINAMIDINE SYNTHASE"/>
    <property type="match status" value="1"/>
</dbReference>
<gene>
    <name evidence="2" type="ORF">B2A_10946</name>
</gene>
<dbReference type="AlphaFoldDB" id="T0Z6Q0"/>
<dbReference type="GO" id="GO:0006164">
    <property type="term" value="P:purine nucleotide biosynthetic process"/>
    <property type="evidence" value="ECO:0007669"/>
    <property type="project" value="TreeGrafter"/>
</dbReference>
<proteinExistence type="predicted"/>
<feature type="region of interest" description="Disordered" evidence="1">
    <location>
        <begin position="1"/>
        <end position="22"/>
    </location>
</feature>
<protein>
    <submittedName>
        <fullName evidence="2">Phosphoribosylformylglycinamidine synthase I</fullName>
    </submittedName>
</protein>
<reference evidence="2" key="1">
    <citation type="submission" date="2013-08" db="EMBL/GenBank/DDBJ databases">
        <authorList>
            <person name="Mendez C."/>
            <person name="Richter M."/>
            <person name="Ferrer M."/>
            <person name="Sanchez J."/>
        </authorList>
    </citation>
    <scope>NUCLEOTIDE SEQUENCE</scope>
</reference>
<dbReference type="Pfam" id="PF13507">
    <property type="entry name" value="GATase_5"/>
    <property type="match status" value="1"/>
</dbReference>
<organism evidence="2">
    <name type="scientific">mine drainage metagenome</name>
    <dbReference type="NCBI Taxonomy" id="410659"/>
    <lineage>
        <taxon>unclassified sequences</taxon>
        <taxon>metagenomes</taxon>
        <taxon>ecological metagenomes</taxon>
    </lineage>
</organism>
<feature type="non-terminal residue" evidence="2">
    <location>
        <position position="1"/>
    </location>
</feature>
<sequence>PWNPNGSEGDVAGLTNPSGNVFGLMPHPERAFDHWQTPDWSRRADGSEPADGARFFAAVVESARARA</sequence>
<dbReference type="GO" id="GO:0004642">
    <property type="term" value="F:phosphoribosylformylglycinamidine synthase activity"/>
    <property type="evidence" value="ECO:0007669"/>
    <property type="project" value="TreeGrafter"/>
</dbReference>
<accession>T0Z6Q0</accession>
<dbReference type="InterPro" id="IPR029062">
    <property type="entry name" value="Class_I_gatase-like"/>
</dbReference>
<dbReference type="GO" id="GO:0005737">
    <property type="term" value="C:cytoplasm"/>
    <property type="evidence" value="ECO:0007669"/>
    <property type="project" value="TreeGrafter"/>
</dbReference>
<dbReference type="SUPFAM" id="SSF52317">
    <property type="entry name" value="Class I glutamine amidotransferase-like"/>
    <property type="match status" value="1"/>
</dbReference>
<dbReference type="PANTHER" id="PTHR10099">
    <property type="entry name" value="PHOSPHORIBOSYLFORMYLGLYCINAMIDINE SYNTHASE"/>
    <property type="match status" value="1"/>
</dbReference>
<dbReference type="EMBL" id="AUZZ01007882">
    <property type="protein sequence ID" value="EQD40698.1"/>
    <property type="molecule type" value="Genomic_DNA"/>
</dbReference>
<dbReference type="Gene3D" id="3.40.50.880">
    <property type="match status" value="1"/>
</dbReference>